<evidence type="ECO:0000313" key="2">
    <source>
        <dbReference type="Proteomes" id="UP000183180"/>
    </source>
</evidence>
<dbReference type="RefSeq" id="WP_074851608.1">
    <property type="nucleotide sequence ID" value="NZ_FNLM01000034.1"/>
</dbReference>
<dbReference type="InterPro" id="IPR036397">
    <property type="entry name" value="RNaseH_sf"/>
</dbReference>
<dbReference type="STRING" id="158898.SAMN04488548_1342982"/>
<gene>
    <name evidence="1" type="ORF">SAMN04488548_1342982</name>
</gene>
<reference evidence="1 2" key="1">
    <citation type="submission" date="2016-10" db="EMBL/GenBank/DDBJ databases">
        <authorList>
            <person name="de Groot N.N."/>
        </authorList>
    </citation>
    <scope>NUCLEOTIDE SEQUENCE [LARGE SCALE GENOMIC DNA]</scope>
    <source>
        <strain evidence="1 2">DSM 44215</strain>
    </source>
</reference>
<evidence type="ECO:0000313" key="1">
    <source>
        <dbReference type="EMBL" id="SDU65120.1"/>
    </source>
</evidence>
<dbReference type="InterPro" id="IPR012337">
    <property type="entry name" value="RNaseH-like_sf"/>
</dbReference>
<dbReference type="Gene3D" id="3.30.420.10">
    <property type="entry name" value="Ribonuclease H-like superfamily/Ribonuclease H"/>
    <property type="match status" value="1"/>
</dbReference>
<dbReference type="EMBL" id="FNLM01000034">
    <property type="protein sequence ID" value="SDU65120.1"/>
    <property type="molecule type" value="Genomic_DNA"/>
</dbReference>
<protein>
    <recommendedName>
        <fullName evidence="3">DNA polymerase III subunit</fullName>
    </recommendedName>
</protein>
<accession>A0A1H2K8R6</accession>
<evidence type="ECO:0008006" key="3">
    <source>
        <dbReference type="Google" id="ProtNLM"/>
    </source>
</evidence>
<organism evidence="1 2">
    <name type="scientific">Gordonia westfalica</name>
    <dbReference type="NCBI Taxonomy" id="158898"/>
    <lineage>
        <taxon>Bacteria</taxon>
        <taxon>Bacillati</taxon>
        <taxon>Actinomycetota</taxon>
        <taxon>Actinomycetes</taxon>
        <taxon>Mycobacteriales</taxon>
        <taxon>Gordoniaceae</taxon>
        <taxon>Gordonia</taxon>
    </lineage>
</organism>
<dbReference type="AlphaFoldDB" id="A0A1H2K8R6"/>
<sequence length="196" mass="22270">MTTYAFVDTETTGLDRGAEIWEFAAIIRYSDDTEHTVHIHIDHNFEHAATLDEKFRVDHDARFGAATDMYVYTRAGAASIIHAALAGTHIVGVNPAFDAKMLERLLDVADLQPSWHYRVIDLSAMTLGYRLAKRQADGYENLPADIPWRSDDLAGQVMPMVTPEGDPMYPRHTALGDARWCRDWWDALTTLREEEY</sequence>
<dbReference type="OrthoDB" id="4762736at2"/>
<dbReference type="Proteomes" id="UP000183180">
    <property type="component" value="Unassembled WGS sequence"/>
</dbReference>
<proteinExistence type="predicted"/>
<name>A0A1H2K8R6_9ACTN</name>
<dbReference type="SUPFAM" id="SSF53098">
    <property type="entry name" value="Ribonuclease H-like"/>
    <property type="match status" value="1"/>
</dbReference>
<dbReference type="GO" id="GO:0003676">
    <property type="term" value="F:nucleic acid binding"/>
    <property type="evidence" value="ECO:0007669"/>
    <property type="project" value="InterPro"/>
</dbReference>